<dbReference type="InterPro" id="IPR028098">
    <property type="entry name" value="Glyco_trans_4-like_N"/>
</dbReference>
<evidence type="ECO:0000259" key="3">
    <source>
        <dbReference type="Pfam" id="PF00534"/>
    </source>
</evidence>
<evidence type="ECO:0000256" key="1">
    <source>
        <dbReference type="ARBA" id="ARBA00022676"/>
    </source>
</evidence>
<organism evidence="5 6">
    <name type="scientific">Anaerosolibacter carboniphilus</name>
    <dbReference type="NCBI Taxonomy" id="1417629"/>
    <lineage>
        <taxon>Bacteria</taxon>
        <taxon>Bacillati</taxon>
        <taxon>Bacillota</taxon>
        <taxon>Clostridia</taxon>
        <taxon>Peptostreptococcales</taxon>
        <taxon>Thermotaleaceae</taxon>
        <taxon>Anaerosolibacter</taxon>
    </lineage>
</organism>
<dbReference type="Pfam" id="PF13439">
    <property type="entry name" value="Glyco_transf_4"/>
    <property type="match status" value="1"/>
</dbReference>
<evidence type="ECO:0000313" key="6">
    <source>
        <dbReference type="Proteomes" id="UP000579281"/>
    </source>
</evidence>
<accession>A0A841KRJ7</accession>
<name>A0A841KRJ7_9FIRM</name>
<evidence type="ECO:0000259" key="4">
    <source>
        <dbReference type="Pfam" id="PF13439"/>
    </source>
</evidence>
<dbReference type="Pfam" id="PF00534">
    <property type="entry name" value="Glycos_transf_1"/>
    <property type="match status" value="1"/>
</dbReference>
<sequence>MKKVIMIVTNRYDPDVRVHKEAKYLVSRGFEVEILCWDRENEYINKAIEEMDGIKIRRFFPYAKYGTGIKQIKAYIKFILEIKKYLSKVEYSYLHCHDLDGVIAGYIGKSKKSKLIFDMHEFYEGLNSNNKNRRLIKWIVSVFQNKSKWIIYVNEVQTTRTSKKNHEKLIYLPNYPELSNYDMKYKAPDDKLRISYIGSVRQYNELKNLIDACKDMDDVLVAIHGMGVAYEKLKQIIGNYSNAILTGVFDFTQSSDLYCATDILYAVYPMDNIQNKLSYPVKFYEAIITKTPVIVSKGSVLEGFIAEHDIGFVVDGGNEEEIKDLVSYINNNKQILLEKVENLEKIQFNYSWEEVVKNLDVLYT</sequence>
<dbReference type="RefSeq" id="WP_184310912.1">
    <property type="nucleotide sequence ID" value="NZ_JACHEN010000014.1"/>
</dbReference>
<feature type="domain" description="Glycosyl transferase family 1" evidence="3">
    <location>
        <begin position="184"/>
        <end position="338"/>
    </location>
</feature>
<dbReference type="InterPro" id="IPR001296">
    <property type="entry name" value="Glyco_trans_1"/>
</dbReference>
<dbReference type="PANTHER" id="PTHR12526:SF629">
    <property type="entry name" value="TEICHURONIC ACID BIOSYNTHESIS GLYCOSYLTRANSFERASE TUAH-RELATED"/>
    <property type="match status" value="1"/>
</dbReference>
<evidence type="ECO:0000256" key="2">
    <source>
        <dbReference type="ARBA" id="ARBA00022679"/>
    </source>
</evidence>
<dbReference type="Proteomes" id="UP000579281">
    <property type="component" value="Unassembled WGS sequence"/>
</dbReference>
<dbReference type="AlphaFoldDB" id="A0A841KRJ7"/>
<dbReference type="GO" id="GO:0016757">
    <property type="term" value="F:glycosyltransferase activity"/>
    <property type="evidence" value="ECO:0007669"/>
    <property type="project" value="UniProtKB-KW"/>
</dbReference>
<keyword evidence="6" id="KW-1185">Reference proteome</keyword>
<evidence type="ECO:0000313" key="5">
    <source>
        <dbReference type="EMBL" id="MBB6216374.1"/>
    </source>
</evidence>
<keyword evidence="2 5" id="KW-0808">Transferase</keyword>
<reference evidence="5 6" key="1">
    <citation type="submission" date="2020-08" db="EMBL/GenBank/DDBJ databases">
        <title>Genomic Encyclopedia of Type Strains, Phase IV (KMG-IV): sequencing the most valuable type-strain genomes for metagenomic binning, comparative biology and taxonomic classification.</title>
        <authorList>
            <person name="Goeker M."/>
        </authorList>
    </citation>
    <scope>NUCLEOTIDE SEQUENCE [LARGE SCALE GENOMIC DNA]</scope>
    <source>
        <strain evidence="5 6">DSM 103526</strain>
    </source>
</reference>
<comment type="caution">
    <text evidence="5">The sequence shown here is derived from an EMBL/GenBank/DDBJ whole genome shotgun (WGS) entry which is preliminary data.</text>
</comment>
<dbReference type="PANTHER" id="PTHR12526">
    <property type="entry name" value="GLYCOSYLTRANSFERASE"/>
    <property type="match status" value="1"/>
</dbReference>
<dbReference type="Gene3D" id="3.40.50.2000">
    <property type="entry name" value="Glycogen Phosphorylase B"/>
    <property type="match status" value="2"/>
</dbReference>
<feature type="domain" description="Glycosyltransferase subfamily 4-like N-terminal" evidence="4">
    <location>
        <begin position="17"/>
        <end position="155"/>
    </location>
</feature>
<keyword evidence="1" id="KW-0328">Glycosyltransferase</keyword>
<dbReference type="SUPFAM" id="SSF53756">
    <property type="entry name" value="UDP-Glycosyltransferase/glycogen phosphorylase"/>
    <property type="match status" value="1"/>
</dbReference>
<dbReference type="EMBL" id="JACHEN010000014">
    <property type="protein sequence ID" value="MBB6216374.1"/>
    <property type="molecule type" value="Genomic_DNA"/>
</dbReference>
<protein>
    <submittedName>
        <fullName evidence="5">Glycosyltransferase involved in cell wall biosynthesis</fullName>
    </submittedName>
</protein>
<gene>
    <name evidence="5" type="ORF">HNQ80_002474</name>
</gene>
<proteinExistence type="predicted"/>